<dbReference type="CDD" id="cd05344">
    <property type="entry name" value="BKR_like_SDR_like"/>
    <property type="match status" value="1"/>
</dbReference>
<reference evidence="2 3" key="1">
    <citation type="submission" date="2017-04" db="EMBL/GenBank/DDBJ databases">
        <authorList>
            <person name="Afonso C.L."/>
            <person name="Miller P.J."/>
            <person name="Scott M.A."/>
            <person name="Spackman E."/>
            <person name="Goraichik I."/>
            <person name="Dimitrov K.M."/>
            <person name="Suarez D.L."/>
            <person name="Swayne D.E."/>
        </authorList>
    </citation>
    <scope>NUCLEOTIDE SEQUENCE [LARGE SCALE GENOMIC DNA]</scope>
    <source>
        <strain evidence="2 3">VK13</strain>
    </source>
</reference>
<dbReference type="AlphaFoldDB" id="A0A1W1ZSS5"/>
<accession>A0A1W1ZSS5</accession>
<dbReference type="Gene3D" id="3.40.50.720">
    <property type="entry name" value="NAD(P)-binding Rossmann-like Domain"/>
    <property type="match status" value="1"/>
</dbReference>
<evidence type="ECO:0000313" key="2">
    <source>
        <dbReference type="EMBL" id="SMC51535.1"/>
    </source>
</evidence>
<dbReference type="InterPro" id="IPR002347">
    <property type="entry name" value="SDR_fam"/>
</dbReference>
<comment type="similarity">
    <text evidence="1">Belongs to the short-chain dehydrogenases/reductases (SDR) family.</text>
</comment>
<dbReference type="OrthoDB" id="9793325at2"/>
<dbReference type="SUPFAM" id="SSF51735">
    <property type="entry name" value="NAD(P)-binding Rossmann-fold domains"/>
    <property type="match status" value="1"/>
</dbReference>
<proteinExistence type="inferred from homology"/>
<name>A0A1W1ZSS5_9BURK</name>
<sequence length="261" mass="27890">MDLGIQNKVALVLASSKGLGRAIAISLAREGAKVVISGRTLSALEDTATEIRQLGGQVMVLPWDMSDLNSIDEKISLIEKEWGTVDILVNNTGGPPPTSAENQASDLWLTQFQQMVLMVIKITDRVLPGMKKNAWGRVITSTSSGMISPIPGLAISNTLRASIMGWSKTLASEVAKYGITVNIVLPGRVATERLGQLDQFRAQKEGKTIEEIATRMIASIPMGRYGSPTEYGDAVTFLASAKASYITGTSLRIDGGSFSGF</sequence>
<gene>
    <name evidence="2" type="ORF">SAMN06296008_106106</name>
</gene>
<dbReference type="PRINTS" id="PR00081">
    <property type="entry name" value="GDHRDH"/>
</dbReference>
<protein>
    <submittedName>
        <fullName evidence="2">3-oxoacyl-[acyl-carrier protein] reductase</fullName>
    </submittedName>
</protein>
<evidence type="ECO:0000313" key="3">
    <source>
        <dbReference type="Proteomes" id="UP000192708"/>
    </source>
</evidence>
<dbReference type="STRING" id="1938817.SAMN06296008_106106"/>
<dbReference type="InterPro" id="IPR036291">
    <property type="entry name" value="NAD(P)-bd_dom_sf"/>
</dbReference>
<dbReference type="InterPro" id="IPR050259">
    <property type="entry name" value="SDR"/>
</dbReference>
<dbReference type="EMBL" id="FWXJ01000006">
    <property type="protein sequence ID" value="SMC51535.1"/>
    <property type="molecule type" value="Genomic_DNA"/>
</dbReference>
<dbReference type="Proteomes" id="UP000192708">
    <property type="component" value="Unassembled WGS sequence"/>
</dbReference>
<dbReference type="Pfam" id="PF13561">
    <property type="entry name" value="adh_short_C2"/>
    <property type="match status" value="1"/>
</dbReference>
<keyword evidence="3" id="KW-1185">Reference proteome</keyword>
<dbReference type="RefSeq" id="WP_084283436.1">
    <property type="nucleotide sequence ID" value="NZ_FWXJ01000006.1"/>
</dbReference>
<evidence type="ECO:0000256" key="1">
    <source>
        <dbReference type="ARBA" id="ARBA00006484"/>
    </source>
</evidence>
<dbReference type="PANTHER" id="PTHR42879">
    <property type="entry name" value="3-OXOACYL-(ACYL-CARRIER-PROTEIN) REDUCTASE"/>
    <property type="match status" value="1"/>
</dbReference>
<organism evidence="2 3">
    <name type="scientific">Polynucleobacter kasalickyi</name>
    <dbReference type="NCBI Taxonomy" id="1938817"/>
    <lineage>
        <taxon>Bacteria</taxon>
        <taxon>Pseudomonadati</taxon>
        <taxon>Pseudomonadota</taxon>
        <taxon>Betaproteobacteria</taxon>
        <taxon>Burkholderiales</taxon>
        <taxon>Burkholderiaceae</taxon>
        <taxon>Polynucleobacter</taxon>
    </lineage>
</organism>
<dbReference type="PANTHER" id="PTHR42879:SF6">
    <property type="entry name" value="NADPH-DEPENDENT REDUCTASE BACG"/>
    <property type="match status" value="1"/>
</dbReference>